<organism evidence="1 2">
    <name type="scientific">Spirosoma sordidisoli</name>
    <dbReference type="NCBI Taxonomy" id="2502893"/>
    <lineage>
        <taxon>Bacteria</taxon>
        <taxon>Pseudomonadati</taxon>
        <taxon>Bacteroidota</taxon>
        <taxon>Cytophagia</taxon>
        <taxon>Cytophagales</taxon>
        <taxon>Cytophagaceae</taxon>
        <taxon>Spirosoma</taxon>
    </lineage>
</organism>
<dbReference type="AlphaFoldDB" id="A0A4Q2UCC3"/>
<dbReference type="Proteomes" id="UP000290407">
    <property type="component" value="Unassembled WGS sequence"/>
</dbReference>
<reference evidence="1 2" key="1">
    <citation type="submission" date="2019-01" db="EMBL/GenBank/DDBJ databases">
        <title>Spirosoma flava sp. nov., a propanil-degrading bacterium isolated from herbicide-contaminated soil.</title>
        <authorList>
            <person name="Zhang L."/>
            <person name="Jiang J.-D."/>
        </authorList>
    </citation>
    <scope>NUCLEOTIDE SEQUENCE [LARGE SCALE GENOMIC DNA]</scope>
    <source>
        <strain evidence="1 2">TY50</strain>
    </source>
</reference>
<proteinExistence type="predicted"/>
<name>A0A4Q2UCC3_9BACT</name>
<comment type="caution">
    <text evidence="1">The sequence shown here is derived from an EMBL/GenBank/DDBJ whole genome shotgun (WGS) entry which is preliminary data.</text>
</comment>
<accession>A0A4Q2UCC3</accession>
<dbReference type="EMBL" id="SBLB01000012">
    <property type="protein sequence ID" value="RYC66763.1"/>
    <property type="molecule type" value="Genomic_DNA"/>
</dbReference>
<sequence length="148" mass="16360">MKTPLYTRIFCCLMALWVLMGSVGVGMVEHWCQMRGHSKTLLMAQEGCKKACTLDDAPRPVSEGSGVKRMPCCKTTLTYEHLDVSRFVVDGHAVSAPQPAEFISNPEFRLLLAALLPTAPTEPIRPDSQSPLPRTGRFRLASNCAWLI</sequence>
<evidence type="ECO:0000313" key="2">
    <source>
        <dbReference type="Proteomes" id="UP000290407"/>
    </source>
</evidence>
<gene>
    <name evidence="1" type="ORF">EQG79_28435</name>
</gene>
<dbReference type="RefSeq" id="WP_129606253.1">
    <property type="nucleotide sequence ID" value="NZ_SBLB01000012.1"/>
</dbReference>
<keyword evidence="2" id="KW-1185">Reference proteome</keyword>
<protein>
    <submittedName>
        <fullName evidence="1">Uncharacterized protein</fullName>
    </submittedName>
</protein>
<evidence type="ECO:0000313" key="1">
    <source>
        <dbReference type="EMBL" id="RYC66763.1"/>
    </source>
</evidence>